<reference evidence="1 2" key="1">
    <citation type="submission" date="2020-11" db="EMBL/GenBank/DDBJ databases">
        <title>Enhanced detection system for hospital associated transmission using whole genome sequencing surveillance.</title>
        <authorList>
            <person name="Harrison L.H."/>
            <person name="Van Tyne D."/>
            <person name="Marsh J.W."/>
            <person name="Griffith M.P."/>
            <person name="Snyder D.J."/>
            <person name="Cooper V.S."/>
            <person name="Mustapha M."/>
        </authorList>
    </citation>
    <scope>NUCLEOTIDE SEQUENCE [LARGE SCALE GENOMIC DNA]</scope>
    <source>
        <strain evidence="1 2">BC00020</strain>
    </source>
</reference>
<comment type="caution">
    <text evidence="1">The sequence shown here is derived from an EMBL/GenBank/DDBJ whole genome shotgun (WGS) entry which is preliminary data.</text>
</comment>
<keyword evidence="2" id="KW-1185">Reference proteome</keyword>
<gene>
    <name evidence="1" type="ORF">I5589_17470</name>
</gene>
<organism evidence="1 2">
    <name type="scientific">Burkholderia vietnamiensis</name>
    <dbReference type="NCBI Taxonomy" id="60552"/>
    <lineage>
        <taxon>Bacteria</taxon>
        <taxon>Pseudomonadati</taxon>
        <taxon>Pseudomonadota</taxon>
        <taxon>Betaproteobacteria</taxon>
        <taxon>Burkholderiales</taxon>
        <taxon>Burkholderiaceae</taxon>
        <taxon>Burkholderia</taxon>
        <taxon>Burkholderia cepacia complex</taxon>
    </lineage>
</organism>
<accession>A0ABS1AXI8</accession>
<evidence type="ECO:0000313" key="2">
    <source>
        <dbReference type="Proteomes" id="UP000808215"/>
    </source>
</evidence>
<name>A0ABS1AXI8_BURVI</name>
<protein>
    <submittedName>
        <fullName evidence="1">Uncharacterized protein</fullName>
    </submittedName>
</protein>
<dbReference type="EMBL" id="JADVKH010000037">
    <property type="protein sequence ID" value="MBJ9688865.1"/>
    <property type="molecule type" value="Genomic_DNA"/>
</dbReference>
<proteinExistence type="predicted"/>
<dbReference type="RefSeq" id="WP_200091731.1">
    <property type="nucleotide sequence ID" value="NZ_JADVKH010000037.1"/>
</dbReference>
<sequence length="88" mass="9670">MNANHSGLAIKLPRAQSLRAELDEALFEQLQARMEVSVTGEGEHRLQLANARVADVARRCYDAGQYLDSNAVQAAGARARAEHLKRGR</sequence>
<dbReference type="Proteomes" id="UP000808215">
    <property type="component" value="Unassembled WGS sequence"/>
</dbReference>
<evidence type="ECO:0000313" key="1">
    <source>
        <dbReference type="EMBL" id="MBJ9688865.1"/>
    </source>
</evidence>